<evidence type="ECO:0000313" key="2">
    <source>
        <dbReference type="EMBL" id="TKT07673.1"/>
    </source>
</evidence>
<feature type="compositionally biased region" description="Low complexity" evidence="1">
    <location>
        <begin position="326"/>
        <end position="345"/>
    </location>
</feature>
<dbReference type="Proteomes" id="UP000308632">
    <property type="component" value="Unassembled WGS sequence"/>
</dbReference>
<evidence type="ECO:0000256" key="1">
    <source>
        <dbReference type="SAM" id="MobiDB-lite"/>
    </source>
</evidence>
<feature type="compositionally biased region" description="Low complexity" evidence="1">
    <location>
        <begin position="215"/>
        <end position="233"/>
    </location>
</feature>
<dbReference type="AlphaFoldDB" id="A0A4V6AYR7"/>
<evidence type="ECO:0000313" key="3">
    <source>
        <dbReference type="Proteomes" id="UP000308632"/>
    </source>
</evidence>
<gene>
    <name evidence="2" type="ORF">E4U92_19590</name>
</gene>
<feature type="region of interest" description="Disordered" evidence="1">
    <location>
        <begin position="1"/>
        <end position="29"/>
    </location>
</feature>
<dbReference type="EMBL" id="SZPR01000017">
    <property type="protein sequence ID" value="TKT07673.1"/>
    <property type="molecule type" value="Genomic_DNA"/>
</dbReference>
<organism evidence="2 3">
    <name type="scientific">Streptomyces galbus</name>
    <dbReference type="NCBI Taxonomy" id="33898"/>
    <lineage>
        <taxon>Bacteria</taxon>
        <taxon>Bacillati</taxon>
        <taxon>Actinomycetota</taxon>
        <taxon>Actinomycetes</taxon>
        <taxon>Kitasatosporales</taxon>
        <taxon>Streptomycetaceae</taxon>
        <taxon>Streptomyces</taxon>
    </lineage>
</organism>
<proteinExistence type="predicted"/>
<feature type="compositionally biased region" description="Low complexity" evidence="1">
    <location>
        <begin position="172"/>
        <end position="196"/>
    </location>
</feature>
<evidence type="ECO:0008006" key="4">
    <source>
        <dbReference type="Google" id="ProtNLM"/>
    </source>
</evidence>
<feature type="compositionally biased region" description="Low complexity" evidence="1">
    <location>
        <begin position="88"/>
        <end position="108"/>
    </location>
</feature>
<feature type="compositionally biased region" description="Low complexity" evidence="1">
    <location>
        <begin position="284"/>
        <end position="295"/>
    </location>
</feature>
<feature type="compositionally biased region" description="Low complexity" evidence="1">
    <location>
        <begin position="118"/>
        <end position="156"/>
    </location>
</feature>
<name>A0A4V6AYR7_STRGB</name>
<feature type="compositionally biased region" description="Low complexity" evidence="1">
    <location>
        <begin position="251"/>
        <end position="264"/>
    </location>
</feature>
<feature type="region of interest" description="Disordered" evidence="1">
    <location>
        <begin position="86"/>
        <end position="354"/>
    </location>
</feature>
<feature type="compositionally biased region" description="Basic and acidic residues" evidence="1">
    <location>
        <begin position="1"/>
        <end position="20"/>
    </location>
</feature>
<feature type="compositionally biased region" description="Gly residues" evidence="1">
    <location>
        <begin position="234"/>
        <end position="250"/>
    </location>
</feature>
<reference evidence="2 3" key="1">
    <citation type="submission" date="2019-04" db="EMBL/GenBank/DDBJ databases">
        <title>Streptomyces lasaliensis sp.nov., an Actinomycete isolated from soil which produces the polyether antibiotic lasalocid.</title>
        <authorList>
            <person name="Erwin G."/>
            <person name="Haber C."/>
        </authorList>
    </citation>
    <scope>NUCLEOTIDE SEQUENCE [LARGE SCALE GENOMIC DNA]</scope>
    <source>
        <strain evidence="2 3">DSM 40089</strain>
    </source>
</reference>
<accession>A0A4V6AYR7</accession>
<comment type="caution">
    <text evidence="2">The sequence shown here is derived from an EMBL/GenBank/DDBJ whole genome shotgun (WGS) entry which is preliminary data.</text>
</comment>
<protein>
    <recommendedName>
        <fullName evidence="4">Membrane-bound hydrophilic protein</fullName>
    </recommendedName>
</protein>
<dbReference type="RefSeq" id="WP_137301747.1">
    <property type="nucleotide sequence ID" value="NZ_BMVD01000007.1"/>
</dbReference>
<sequence>MPADEVTHGTEVDVSRERTGPRHAAPKKPLFTRFHMPAGKAIALAAMPTAVLMGMGFTPTLANADDQPASKSLTVDEYKDCVAALEGASASSSPSPSASASESPSADSQDGKDGKDGSTGSQDGSGSSAGSAGSSGSSGSAGSAGSSDSGSDDTAAPRPSATSEAAKTPEKSSTGSTGSSSGTSGAAAATPSPSATQGGGLLDTIGDALGGLLTGGSHSSSTATPSPSETAPASGGGSGDTTSGAGGSSGSTGTSGSSGSSGTSGSSGAGSTGSNSGSSGAGSTGSNSGSSSGKGSVKDTAGAVTDKVKDTAEGTAEDAEDKKDATASPSPSDSASAAAEDCPAATDDEGGVDNKLLVPDDPWYLEASSLLLKGADYQGVVEVRTADGTKKKALKYVISGGTDIGDLHQLVKDKQSGKTYHVQAGKGTTSTIRDGDTVMYTESISGNLFGLIPVTFTPDSPPPLNIPLIYFTNVKVTQAGQFGGTLHIPGLHQYATG</sequence>